<name>A0ABR2AFT5_9ROSI</name>
<gene>
    <name evidence="2" type="ORF">V6N11_014029</name>
</gene>
<evidence type="ECO:0000256" key="1">
    <source>
        <dbReference type="SAM" id="MobiDB-lite"/>
    </source>
</evidence>
<accession>A0ABR2AFT5</accession>
<evidence type="ECO:0000313" key="2">
    <source>
        <dbReference type="EMBL" id="KAK8491905.1"/>
    </source>
</evidence>
<feature type="region of interest" description="Disordered" evidence="1">
    <location>
        <begin position="41"/>
        <end position="65"/>
    </location>
</feature>
<keyword evidence="3" id="KW-1185">Reference proteome</keyword>
<proteinExistence type="predicted"/>
<evidence type="ECO:0000313" key="3">
    <source>
        <dbReference type="Proteomes" id="UP001396334"/>
    </source>
</evidence>
<sequence length="147" mass="16660">MQYELHGWHNSYYYNHAAFKILLCLFSEKLAGSGYLAEQTKDPQITLPPTEGPKHNKPTHHQSKPQCKNSLYMKFFRTSWMSLMRVKARAASLVDCSSNPSLPMKLFQLGVFMSELAMELIMTFSTASTVRKPNGLISQTMLGTLLP</sequence>
<organism evidence="2 3">
    <name type="scientific">Hibiscus sabdariffa</name>
    <name type="common">roselle</name>
    <dbReference type="NCBI Taxonomy" id="183260"/>
    <lineage>
        <taxon>Eukaryota</taxon>
        <taxon>Viridiplantae</taxon>
        <taxon>Streptophyta</taxon>
        <taxon>Embryophyta</taxon>
        <taxon>Tracheophyta</taxon>
        <taxon>Spermatophyta</taxon>
        <taxon>Magnoliopsida</taxon>
        <taxon>eudicotyledons</taxon>
        <taxon>Gunneridae</taxon>
        <taxon>Pentapetalae</taxon>
        <taxon>rosids</taxon>
        <taxon>malvids</taxon>
        <taxon>Malvales</taxon>
        <taxon>Malvaceae</taxon>
        <taxon>Malvoideae</taxon>
        <taxon>Hibiscus</taxon>
    </lineage>
</organism>
<dbReference type="EMBL" id="JBBPBN010000257">
    <property type="protein sequence ID" value="KAK8491905.1"/>
    <property type="molecule type" value="Genomic_DNA"/>
</dbReference>
<protein>
    <submittedName>
        <fullName evidence="2">Uncharacterized protein</fullName>
    </submittedName>
</protein>
<reference evidence="2 3" key="1">
    <citation type="journal article" date="2024" name="G3 (Bethesda)">
        <title>Genome assembly of Hibiscus sabdariffa L. provides insights into metabolisms of medicinal natural products.</title>
        <authorList>
            <person name="Kim T."/>
        </authorList>
    </citation>
    <scope>NUCLEOTIDE SEQUENCE [LARGE SCALE GENOMIC DNA]</scope>
    <source>
        <strain evidence="2">TK-2024</strain>
        <tissue evidence="2">Old leaves</tissue>
    </source>
</reference>
<dbReference type="Proteomes" id="UP001396334">
    <property type="component" value="Unassembled WGS sequence"/>
</dbReference>
<comment type="caution">
    <text evidence="2">The sequence shown here is derived from an EMBL/GenBank/DDBJ whole genome shotgun (WGS) entry which is preliminary data.</text>
</comment>